<keyword evidence="2 8" id="KW-0812">Transmembrane</keyword>
<dbReference type="GO" id="GO:0004896">
    <property type="term" value="F:cytokine receptor activity"/>
    <property type="evidence" value="ECO:0007669"/>
    <property type="project" value="TreeGrafter"/>
</dbReference>
<evidence type="ECO:0000256" key="3">
    <source>
        <dbReference type="ARBA" id="ARBA00022729"/>
    </source>
</evidence>
<dbReference type="PANTHER" id="PTHR23037:SF34">
    <property type="entry name" value="THROMBOPOIETIN RECEPTOR ISOFORM X1"/>
    <property type="match status" value="1"/>
</dbReference>
<dbReference type="InterPro" id="IPR013783">
    <property type="entry name" value="Ig-like_fold"/>
</dbReference>
<evidence type="ECO:0000256" key="6">
    <source>
        <dbReference type="ARBA" id="ARBA00023170"/>
    </source>
</evidence>
<protein>
    <recommendedName>
        <fullName evidence="10">Fibronectin type-III domain-containing protein</fullName>
    </recommendedName>
</protein>
<keyword evidence="6" id="KW-0675">Receptor</keyword>
<dbReference type="GO" id="GO:0009897">
    <property type="term" value="C:external side of plasma membrane"/>
    <property type="evidence" value="ECO:0007669"/>
    <property type="project" value="TreeGrafter"/>
</dbReference>
<dbReference type="Proteomes" id="UP001479290">
    <property type="component" value="Unassembled WGS sequence"/>
</dbReference>
<reference evidence="11 12" key="1">
    <citation type="submission" date="2024-05" db="EMBL/GenBank/DDBJ databases">
        <title>A high-quality chromosomal-level genome assembly of Topmouth culter (Culter alburnus).</title>
        <authorList>
            <person name="Zhao H."/>
        </authorList>
    </citation>
    <scope>NUCLEOTIDE SEQUENCE [LARGE SCALE GENOMIC DNA]</scope>
    <source>
        <strain evidence="11">CATC2023</strain>
        <tissue evidence="11">Muscle</tissue>
    </source>
</reference>
<accession>A0AAW2AHY5</accession>
<proteinExistence type="predicted"/>
<dbReference type="PANTHER" id="PTHR23037">
    <property type="entry name" value="CYTOKINE RECEPTOR"/>
    <property type="match status" value="1"/>
</dbReference>
<organism evidence="11 12">
    <name type="scientific">Culter alburnus</name>
    <name type="common">Topmouth culter</name>
    <dbReference type="NCBI Taxonomy" id="194366"/>
    <lineage>
        <taxon>Eukaryota</taxon>
        <taxon>Metazoa</taxon>
        <taxon>Chordata</taxon>
        <taxon>Craniata</taxon>
        <taxon>Vertebrata</taxon>
        <taxon>Euteleostomi</taxon>
        <taxon>Actinopterygii</taxon>
        <taxon>Neopterygii</taxon>
        <taxon>Teleostei</taxon>
        <taxon>Ostariophysi</taxon>
        <taxon>Cypriniformes</taxon>
        <taxon>Xenocyprididae</taxon>
        <taxon>Xenocypridinae</taxon>
        <taxon>Culter</taxon>
    </lineage>
</organism>
<dbReference type="Pfam" id="PF09067">
    <property type="entry name" value="EpoR_lig-bind"/>
    <property type="match status" value="1"/>
</dbReference>
<dbReference type="SUPFAM" id="SSF49265">
    <property type="entry name" value="Fibronectin type III"/>
    <property type="match status" value="4"/>
</dbReference>
<feature type="domain" description="Fibronectin type-III" evidence="10">
    <location>
        <begin position="328"/>
        <end position="421"/>
    </location>
</feature>
<dbReference type="InterPro" id="IPR036116">
    <property type="entry name" value="FN3_sf"/>
</dbReference>
<evidence type="ECO:0000256" key="8">
    <source>
        <dbReference type="SAM" id="Phobius"/>
    </source>
</evidence>
<evidence type="ECO:0000256" key="5">
    <source>
        <dbReference type="ARBA" id="ARBA00023136"/>
    </source>
</evidence>
<name>A0AAW2AHY5_CULAL</name>
<feature type="signal peptide" evidence="9">
    <location>
        <begin position="1"/>
        <end position="27"/>
    </location>
</feature>
<keyword evidence="4 8" id="KW-1133">Transmembrane helix</keyword>
<comment type="subcellular location">
    <subcellularLocation>
        <location evidence="1">Membrane</location>
        <topology evidence="1">Single-pass type I membrane protein</topology>
    </subcellularLocation>
</comment>
<dbReference type="PROSITE" id="PS50853">
    <property type="entry name" value="FN3"/>
    <property type="match status" value="2"/>
</dbReference>
<dbReference type="CDD" id="cd00063">
    <property type="entry name" value="FN3"/>
    <property type="match status" value="1"/>
</dbReference>
<keyword evidence="3 9" id="KW-0732">Signal</keyword>
<gene>
    <name evidence="11" type="ORF">ABG768_024106</name>
</gene>
<dbReference type="AlphaFoldDB" id="A0AAW2AHY5"/>
<comment type="caution">
    <text evidence="11">The sequence shown here is derived from an EMBL/GenBank/DDBJ whole genome shotgun (WGS) entry which is preliminary data.</text>
</comment>
<dbReference type="SMART" id="SM00060">
    <property type="entry name" value="FN3"/>
    <property type="match status" value="2"/>
</dbReference>
<dbReference type="InterPro" id="IPR003961">
    <property type="entry name" value="FN3_dom"/>
</dbReference>
<feature type="chain" id="PRO_5043329584" description="Fibronectin type-III domain-containing protein" evidence="9">
    <location>
        <begin position="28"/>
        <end position="631"/>
    </location>
</feature>
<keyword evidence="5 8" id="KW-0472">Membrane</keyword>
<evidence type="ECO:0000256" key="1">
    <source>
        <dbReference type="ARBA" id="ARBA00004479"/>
    </source>
</evidence>
<evidence type="ECO:0000259" key="10">
    <source>
        <dbReference type="PROSITE" id="PS50853"/>
    </source>
</evidence>
<feature type="domain" description="Fibronectin type-III" evidence="10">
    <location>
        <begin position="138"/>
        <end position="230"/>
    </location>
</feature>
<dbReference type="Gene3D" id="2.60.40.10">
    <property type="entry name" value="Immunoglobulins"/>
    <property type="match status" value="3"/>
</dbReference>
<keyword evidence="7" id="KW-0325">Glycoprotein</keyword>
<evidence type="ECO:0000256" key="7">
    <source>
        <dbReference type="ARBA" id="ARBA00023180"/>
    </source>
</evidence>
<feature type="transmembrane region" description="Helical" evidence="8">
    <location>
        <begin position="425"/>
        <end position="447"/>
    </location>
</feature>
<dbReference type="InterPro" id="IPR015152">
    <property type="entry name" value="Growth/epo_recpt_lig-bind"/>
</dbReference>
<evidence type="ECO:0000313" key="11">
    <source>
        <dbReference type="EMBL" id="KAK9973370.1"/>
    </source>
</evidence>
<evidence type="ECO:0000313" key="12">
    <source>
        <dbReference type="Proteomes" id="UP001479290"/>
    </source>
</evidence>
<keyword evidence="12" id="KW-1185">Reference proteome</keyword>
<dbReference type="EMBL" id="JAWDJR010000006">
    <property type="protein sequence ID" value="KAK9973370.1"/>
    <property type="molecule type" value="Genomic_DNA"/>
</dbReference>
<evidence type="ECO:0000256" key="9">
    <source>
        <dbReference type="SAM" id="SignalP"/>
    </source>
</evidence>
<sequence>MDPPAYIMDLVLTWWILLSCLIKQVHLELLLSKQEFAIVAMDKDPKCFTREQEDFTCFWEAPVGKSYYFLYVNDQSIEEKRCDVIHQIYEKKDLHICTFPSSDVYMFVEMHLRVIDRDTNTTVYDRTVCVEDQHLLYPPSNISLHPTGEVGQLLVEWKRPKNGLNLQYEIRYSSKNTQSTVGPISKHSHKLVSLVAGENCTVQMRVKPGGDSKQFWSDWSSPVTAMVPQTAGDIELRCHTPDLNQALCKWKGELYDDGRYSFHYRQINRSSWGIWKLCSRDNNTVHQCVLNGQESSIYQFYLSAGFQPFGRIFYAETFSMNSSIKTRPPCGLKAKPEEGRLCLTWNPPFLKISQYLKYQIRYQRQGESEWKDFTTPSSKTSTCLDVHRGSQYTIQVRAQPNGSVYSGDWSDWSKPLAVLLPLDKGWIFIVCIPVTLLIIASTMITFFSRYFRKVKKSLWPSVPDLNKVLESFLTDISGSHWEPTFNIKQCDDDTATSVVEILPEREAKPSKKSTCLSLSECDFLSGEKNGENFREDLEMAQDYVILNNDKIQCFIGNDYVYRDVALSHVTNEKLQCCPSACSPAFPECTTNILNHSYLFLAEQSELEEYHSACRRYTNMEISAIPCVANVE</sequence>
<evidence type="ECO:0000256" key="2">
    <source>
        <dbReference type="ARBA" id="ARBA00022692"/>
    </source>
</evidence>
<evidence type="ECO:0000256" key="4">
    <source>
        <dbReference type="ARBA" id="ARBA00022989"/>
    </source>
</evidence>